<sequence>MAESGELCEELGGYTYFWSGKPATERSSSGVAFAIKNKLARSLAESPKGINDRLITLRLHTTQGRYMHLVAVYAPTLTSPVDDKDKFYNDLRQVLLTIPSSDKLILLGDFNARVGTEYEAWKDVLGQHGIGKCNTNGISLLTLCAEFNLTITNTFFRLPEKYKTSWMHPRSKHWHLLDYIIVRRKDVKDVLITRAMRGAEGWTDHRLIRSKMRFIYKPPRRIEHKVPLRLAYKKLTYCEETRQKLNAEFESIASHSIDVSVNEEWHQFADSLNDIVVRVIGKSPRKNQDWFDDSDVELRKLFDDFRLALKNTKDTKK</sequence>
<dbReference type="EMBL" id="CAKXAJ010012753">
    <property type="protein sequence ID" value="CAH2215770.1"/>
    <property type="molecule type" value="Genomic_DNA"/>
</dbReference>
<feature type="domain" description="Endonuclease/exonuclease/phosphatase" evidence="1">
    <location>
        <begin position="14"/>
        <end position="184"/>
    </location>
</feature>
<dbReference type="InterPro" id="IPR027124">
    <property type="entry name" value="Swc5/CFDP1/2"/>
</dbReference>
<protein>
    <submittedName>
        <fullName evidence="2">Jg5032 protein</fullName>
    </submittedName>
</protein>
<dbReference type="CDD" id="cd09076">
    <property type="entry name" value="L1-EN"/>
    <property type="match status" value="1"/>
</dbReference>
<gene>
    <name evidence="2" type="primary">jg5032</name>
    <name evidence="2" type="ORF">PAEG_LOCUS3856</name>
</gene>
<dbReference type="InterPro" id="IPR005135">
    <property type="entry name" value="Endo/exonuclease/phosphatase"/>
</dbReference>
<dbReference type="OrthoDB" id="410381at2759"/>
<evidence type="ECO:0000313" key="2">
    <source>
        <dbReference type="EMBL" id="CAH2215770.1"/>
    </source>
</evidence>
<feature type="non-terminal residue" evidence="2">
    <location>
        <position position="317"/>
    </location>
</feature>
<dbReference type="GO" id="GO:0003824">
    <property type="term" value="F:catalytic activity"/>
    <property type="evidence" value="ECO:0007669"/>
    <property type="project" value="InterPro"/>
</dbReference>
<dbReference type="Proteomes" id="UP000838756">
    <property type="component" value="Unassembled WGS sequence"/>
</dbReference>
<dbReference type="Gene3D" id="3.60.10.10">
    <property type="entry name" value="Endonuclease/exonuclease/phosphatase"/>
    <property type="match status" value="1"/>
</dbReference>
<keyword evidence="3" id="KW-1185">Reference proteome</keyword>
<evidence type="ECO:0000313" key="3">
    <source>
        <dbReference type="Proteomes" id="UP000838756"/>
    </source>
</evidence>
<dbReference type="AlphaFoldDB" id="A0A8S4QS71"/>
<comment type="caution">
    <text evidence="2">The sequence shown here is derived from an EMBL/GenBank/DDBJ whole genome shotgun (WGS) entry which is preliminary data.</text>
</comment>
<evidence type="ECO:0000259" key="1">
    <source>
        <dbReference type="Pfam" id="PF03372"/>
    </source>
</evidence>
<proteinExistence type="predicted"/>
<reference evidence="2" key="1">
    <citation type="submission" date="2022-03" db="EMBL/GenBank/DDBJ databases">
        <authorList>
            <person name="Lindestad O."/>
        </authorList>
    </citation>
    <scope>NUCLEOTIDE SEQUENCE</scope>
</reference>
<dbReference type="PANTHER" id="PTHR23227:SF84">
    <property type="entry name" value="ENDONUCLEASE_EXONUCLEASE_PHOSPHATASE DOMAIN-CONTAINING PROTEIN"/>
    <property type="match status" value="1"/>
</dbReference>
<dbReference type="InterPro" id="IPR036691">
    <property type="entry name" value="Endo/exonu/phosph_ase_sf"/>
</dbReference>
<dbReference type="SUPFAM" id="SSF56219">
    <property type="entry name" value="DNase I-like"/>
    <property type="match status" value="1"/>
</dbReference>
<name>A0A8S4QS71_9NEOP</name>
<accession>A0A8S4QS71</accession>
<organism evidence="2 3">
    <name type="scientific">Pararge aegeria aegeria</name>
    <dbReference type="NCBI Taxonomy" id="348720"/>
    <lineage>
        <taxon>Eukaryota</taxon>
        <taxon>Metazoa</taxon>
        <taxon>Ecdysozoa</taxon>
        <taxon>Arthropoda</taxon>
        <taxon>Hexapoda</taxon>
        <taxon>Insecta</taxon>
        <taxon>Pterygota</taxon>
        <taxon>Neoptera</taxon>
        <taxon>Endopterygota</taxon>
        <taxon>Lepidoptera</taxon>
        <taxon>Glossata</taxon>
        <taxon>Ditrysia</taxon>
        <taxon>Papilionoidea</taxon>
        <taxon>Nymphalidae</taxon>
        <taxon>Satyrinae</taxon>
        <taxon>Satyrini</taxon>
        <taxon>Parargina</taxon>
        <taxon>Pararge</taxon>
    </lineage>
</organism>
<dbReference type="Pfam" id="PF03372">
    <property type="entry name" value="Exo_endo_phos"/>
    <property type="match status" value="1"/>
</dbReference>
<dbReference type="PANTHER" id="PTHR23227">
    <property type="entry name" value="BUCENTAUR RELATED"/>
    <property type="match status" value="1"/>
</dbReference>